<dbReference type="GO" id="GO:0005886">
    <property type="term" value="C:plasma membrane"/>
    <property type="evidence" value="ECO:0007669"/>
    <property type="project" value="TreeGrafter"/>
</dbReference>
<dbReference type="PROSITE" id="PS50109">
    <property type="entry name" value="HIS_KIN"/>
    <property type="match status" value="1"/>
</dbReference>
<keyword evidence="10 11" id="KW-0472">Membrane</keyword>
<dbReference type="PROSITE" id="PS50885">
    <property type="entry name" value="HAMP"/>
    <property type="match status" value="1"/>
</dbReference>
<protein>
    <recommendedName>
        <fullName evidence="3">histidine kinase</fullName>
        <ecNumber evidence="3">2.7.13.3</ecNumber>
    </recommendedName>
</protein>
<dbReference type="InterPro" id="IPR004358">
    <property type="entry name" value="Sig_transdc_His_kin-like_C"/>
</dbReference>
<evidence type="ECO:0000259" key="13">
    <source>
        <dbReference type="PROSITE" id="PS50885"/>
    </source>
</evidence>
<dbReference type="AlphaFoldDB" id="A0A5K7X9H1"/>
<keyword evidence="5" id="KW-0808">Transferase</keyword>
<feature type="transmembrane region" description="Helical" evidence="11">
    <location>
        <begin position="20"/>
        <end position="43"/>
    </location>
</feature>
<evidence type="ECO:0000256" key="10">
    <source>
        <dbReference type="ARBA" id="ARBA00023136"/>
    </source>
</evidence>
<feature type="domain" description="HAMP" evidence="13">
    <location>
        <begin position="190"/>
        <end position="243"/>
    </location>
</feature>
<gene>
    <name evidence="14" type="ORF">PLANPX_2972</name>
</gene>
<proteinExistence type="predicted"/>
<evidence type="ECO:0000256" key="6">
    <source>
        <dbReference type="ARBA" id="ARBA00022692"/>
    </source>
</evidence>
<dbReference type="FunFam" id="3.30.565.10:FF:000006">
    <property type="entry name" value="Sensor histidine kinase WalK"/>
    <property type="match status" value="1"/>
</dbReference>
<dbReference type="InterPro" id="IPR005467">
    <property type="entry name" value="His_kinase_dom"/>
</dbReference>
<accession>A0A5K7X9H1</accession>
<evidence type="ECO:0000313" key="14">
    <source>
        <dbReference type="EMBL" id="BBO33360.1"/>
    </source>
</evidence>
<feature type="transmembrane region" description="Helical" evidence="11">
    <location>
        <begin position="170"/>
        <end position="189"/>
    </location>
</feature>
<dbReference type="Proteomes" id="UP000326837">
    <property type="component" value="Chromosome"/>
</dbReference>
<evidence type="ECO:0000256" key="11">
    <source>
        <dbReference type="SAM" id="Phobius"/>
    </source>
</evidence>
<dbReference type="SMART" id="SM00304">
    <property type="entry name" value="HAMP"/>
    <property type="match status" value="1"/>
</dbReference>
<evidence type="ECO:0000256" key="2">
    <source>
        <dbReference type="ARBA" id="ARBA00004370"/>
    </source>
</evidence>
<dbReference type="InterPro" id="IPR036890">
    <property type="entry name" value="HATPase_C_sf"/>
</dbReference>
<dbReference type="PRINTS" id="PR00344">
    <property type="entry name" value="BCTRLSENSOR"/>
</dbReference>
<sequence>MSSPNESQATWARRSLRTQLLIGQLSLLLLTILGFGVTTYALMRRAIYNEAESDLLGAAQLIAKDSSEANPGTVTIDRAYRHRFGPAPRDHAYFAIWSAQGAIVGASDPLPPHISRPIDLPPVDGPRPFSTREHKDELEVIIRGPNATQILVGRPLAKEGDRLRALLRNLLAAGGVVLAIGAFAAWRLANRIVRPIEQLTVAAEQISATRLDQRLELPLASSEIQRLVEVFNRMLSHLQSSFEQQVRFTADASHELRTPVTVILTQADHTLSRPRSNGEYAEALEACLRAARRMKRLVDDLLLLARADAGRLDAPHESCDLAEVARSTLEMLEPLARERDVRIESQLQPTFIEGDAAQLSQVVANLVTNAIDHSAAASQVFVSVYSRRQRAYLVVADAGEGVPVEYQPRLFERFYQGDKSRSRQLGQGAGLGLSIVAEIVSLHHGTVDLSSTPARGTTLTVELPLRAVETPVPTPKAD</sequence>
<dbReference type="EMBL" id="AP021861">
    <property type="protein sequence ID" value="BBO33360.1"/>
    <property type="molecule type" value="Genomic_DNA"/>
</dbReference>
<dbReference type="Gene3D" id="3.30.565.10">
    <property type="entry name" value="Histidine kinase-like ATPase, C-terminal domain"/>
    <property type="match status" value="1"/>
</dbReference>
<feature type="domain" description="Histidine kinase" evidence="12">
    <location>
        <begin position="251"/>
        <end position="467"/>
    </location>
</feature>
<evidence type="ECO:0000256" key="1">
    <source>
        <dbReference type="ARBA" id="ARBA00000085"/>
    </source>
</evidence>
<reference evidence="15" key="1">
    <citation type="submission" date="2019-10" db="EMBL/GenBank/DDBJ databases">
        <title>Lacipirellula parvula gen. nov., sp. nov., representing a lineage of planctomycetes widespread in freshwater anoxic habitats, and description of the family Lacipirellulaceae.</title>
        <authorList>
            <person name="Dedysh S.N."/>
            <person name="Kulichevskaya I.S."/>
            <person name="Beletsky A.V."/>
            <person name="Rakitin A.L."/>
            <person name="Mardanov A.V."/>
            <person name="Ivanova A.A."/>
            <person name="Saltykova V.X."/>
            <person name="Rijpstra W.I.C."/>
            <person name="Sinninghe Damste J.S."/>
            <person name="Ravin N.V."/>
        </authorList>
    </citation>
    <scope>NUCLEOTIDE SEQUENCE [LARGE SCALE GENOMIC DNA]</scope>
    <source>
        <strain evidence="15">PX69</strain>
    </source>
</reference>
<evidence type="ECO:0000256" key="7">
    <source>
        <dbReference type="ARBA" id="ARBA00022777"/>
    </source>
</evidence>
<dbReference type="KEGG" id="lpav:PLANPX_2972"/>
<dbReference type="Gene3D" id="6.10.340.10">
    <property type="match status" value="1"/>
</dbReference>
<keyword evidence="8 11" id="KW-1133">Transmembrane helix</keyword>
<dbReference type="CDD" id="cd00082">
    <property type="entry name" value="HisKA"/>
    <property type="match status" value="1"/>
</dbReference>
<dbReference type="SUPFAM" id="SSF55874">
    <property type="entry name" value="ATPase domain of HSP90 chaperone/DNA topoisomerase II/histidine kinase"/>
    <property type="match status" value="1"/>
</dbReference>
<dbReference type="InterPro" id="IPR050428">
    <property type="entry name" value="TCS_sensor_his_kinase"/>
</dbReference>
<dbReference type="SMART" id="SM00388">
    <property type="entry name" value="HisKA"/>
    <property type="match status" value="1"/>
</dbReference>
<dbReference type="PANTHER" id="PTHR45436">
    <property type="entry name" value="SENSOR HISTIDINE KINASE YKOH"/>
    <property type="match status" value="1"/>
</dbReference>
<dbReference type="PANTHER" id="PTHR45436:SF5">
    <property type="entry name" value="SENSOR HISTIDINE KINASE TRCS"/>
    <property type="match status" value="1"/>
</dbReference>
<dbReference type="SUPFAM" id="SSF47384">
    <property type="entry name" value="Homodimeric domain of signal transducing histidine kinase"/>
    <property type="match status" value="1"/>
</dbReference>
<evidence type="ECO:0000259" key="12">
    <source>
        <dbReference type="PROSITE" id="PS50109"/>
    </source>
</evidence>
<evidence type="ECO:0000256" key="3">
    <source>
        <dbReference type="ARBA" id="ARBA00012438"/>
    </source>
</evidence>
<dbReference type="FunFam" id="1.10.287.130:FF:000001">
    <property type="entry name" value="Two-component sensor histidine kinase"/>
    <property type="match status" value="1"/>
</dbReference>
<dbReference type="SMART" id="SM00387">
    <property type="entry name" value="HATPase_c"/>
    <property type="match status" value="1"/>
</dbReference>
<dbReference type="Gene3D" id="1.10.287.130">
    <property type="match status" value="1"/>
</dbReference>
<keyword evidence="4" id="KW-0597">Phosphoprotein</keyword>
<name>A0A5K7X9H1_9BACT</name>
<evidence type="ECO:0000313" key="15">
    <source>
        <dbReference type="Proteomes" id="UP000326837"/>
    </source>
</evidence>
<evidence type="ECO:0000256" key="9">
    <source>
        <dbReference type="ARBA" id="ARBA00023012"/>
    </source>
</evidence>
<evidence type="ECO:0000256" key="4">
    <source>
        <dbReference type="ARBA" id="ARBA00022553"/>
    </source>
</evidence>
<keyword evidence="7 14" id="KW-0418">Kinase</keyword>
<dbReference type="InterPro" id="IPR003660">
    <property type="entry name" value="HAMP_dom"/>
</dbReference>
<dbReference type="Pfam" id="PF00512">
    <property type="entry name" value="HisKA"/>
    <property type="match status" value="1"/>
</dbReference>
<dbReference type="EC" id="2.7.13.3" evidence="3"/>
<keyword evidence="15" id="KW-1185">Reference proteome</keyword>
<comment type="subcellular location">
    <subcellularLocation>
        <location evidence="2">Membrane</location>
    </subcellularLocation>
</comment>
<evidence type="ECO:0000256" key="8">
    <source>
        <dbReference type="ARBA" id="ARBA00022989"/>
    </source>
</evidence>
<dbReference type="SUPFAM" id="SSF158472">
    <property type="entry name" value="HAMP domain-like"/>
    <property type="match status" value="1"/>
</dbReference>
<comment type="catalytic activity">
    <reaction evidence="1">
        <text>ATP + protein L-histidine = ADP + protein N-phospho-L-histidine.</text>
        <dbReference type="EC" id="2.7.13.3"/>
    </reaction>
</comment>
<dbReference type="GO" id="GO:0000155">
    <property type="term" value="F:phosphorelay sensor kinase activity"/>
    <property type="evidence" value="ECO:0007669"/>
    <property type="project" value="InterPro"/>
</dbReference>
<dbReference type="InterPro" id="IPR003594">
    <property type="entry name" value="HATPase_dom"/>
</dbReference>
<organism evidence="14 15">
    <name type="scientific">Lacipirellula parvula</name>
    <dbReference type="NCBI Taxonomy" id="2650471"/>
    <lineage>
        <taxon>Bacteria</taxon>
        <taxon>Pseudomonadati</taxon>
        <taxon>Planctomycetota</taxon>
        <taxon>Planctomycetia</taxon>
        <taxon>Pirellulales</taxon>
        <taxon>Lacipirellulaceae</taxon>
        <taxon>Lacipirellula</taxon>
    </lineage>
</organism>
<dbReference type="InterPro" id="IPR003661">
    <property type="entry name" value="HisK_dim/P_dom"/>
</dbReference>
<dbReference type="CDD" id="cd06225">
    <property type="entry name" value="HAMP"/>
    <property type="match status" value="1"/>
</dbReference>
<keyword evidence="9" id="KW-0902">Two-component regulatory system</keyword>
<dbReference type="Pfam" id="PF00672">
    <property type="entry name" value="HAMP"/>
    <property type="match status" value="1"/>
</dbReference>
<dbReference type="InterPro" id="IPR036097">
    <property type="entry name" value="HisK_dim/P_sf"/>
</dbReference>
<keyword evidence="6 11" id="KW-0812">Transmembrane</keyword>
<dbReference type="Pfam" id="PF02518">
    <property type="entry name" value="HATPase_c"/>
    <property type="match status" value="1"/>
</dbReference>
<evidence type="ECO:0000256" key="5">
    <source>
        <dbReference type="ARBA" id="ARBA00022679"/>
    </source>
</evidence>